<dbReference type="Pfam" id="PF24883">
    <property type="entry name" value="NPHP3_N"/>
    <property type="match status" value="1"/>
</dbReference>
<keyword evidence="1" id="KW-0677">Repeat</keyword>
<dbReference type="InterPro" id="IPR027417">
    <property type="entry name" value="P-loop_NTPase"/>
</dbReference>
<dbReference type="PANTHER" id="PTHR10039:SF5">
    <property type="entry name" value="NACHT DOMAIN-CONTAINING PROTEIN"/>
    <property type="match status" value="1"/>
</dbReference>
<dbReference type="Proteomes" id="UP000800200">
    <property type="component" value="Unassembled WGS sequence"/>
</dbReference>
<dbReference type="SUPFAM" id="SSF52540">
    <property type="entry name" value="P-loop containing nucleoside triphosphate hydrolases"/>
    <property type="match status" value="1"/>
</dbReference>
<keyword evidence="4" id="KW-1185">Reference proteome</keyword>
<proteinExistence type="predicted"/>
<dbReference type="Gene3D" id="3.40.50.300">
    <property type="entry name" value="P-loop containing nucleotide triphosphate hydrolases"/>
    <property type="match status" value="1"/>
</dbReference>
<reference evidence="3" key="1">
    <citation type="journal article" date="2020" name="Stud. Mycol.">
        <title>101 Dothideomycetes genomes: a test case for predicting lifestyles and emergence of pathogens.</title>
        <authorList>
            <person name="Haridas S."/>
            <person name="Albert R."/>
            <person name="Binder M."/>
            <person name="Bloem J."/>
            <person name="Labutti K."/>
            <person name="Salamov A."/>
            <person name="Andreopoulos B."/>
            <person name="Baker S."/>
            <person name="Barry K."/>
            <person name="Bills G."/>
            <person name="Bluhm B."/>
            <person name="Cannon C."/>
            <person name="Castanera R."/>
            <person name="Culley D."/>
            <person name="Daum C."/>
            <person name="Ezra D."/>
            <person name="Gonzalez J."/>
            <person name="Henrissat B."/>
            <person name="Kuo A."/>
            <person name="Liang C."/>
            <person name="Lipzen A."/>
            <person name="Lutzoni F."/>
            <person name="Magnuson J."/>
            <person name="Mondo S."/>
            <person name="Nolan M."/>
            <person name="Ohm R."/>
            <person name="Pangilinan J."/>
            <person name="Park H.-J."/>
            <person name="Ramirez L."/>
            <person name="Alfaro M."/>
            <person name="Sun H."/>
            <person name="Tritt A."/>
            <person name="Yoshinaga Y."/>
            <person name="Zwiers L.-H."/>
            <person name="Turgeon B."/>
            <person name="Goodwin S."/>
            <person name="Spatafora J."/>
            <person name="Crous P."/>
            <person name="Grigoriev I."/>
        </authorList>
    </citation>
    <scope>NUCLEOTIDE SEQUENCE</scope>
    <source>
        <strain evidence="3">CBS 207.26</strain>
    </source>
</reference>
<name>A0A6A6ES76_9PEZI</name>
<evidence type="ECO:0000259" key="2">
    <source>
        <dbReference type="Pfam" id="PF24883"/>
    </source>
</evidence>
<feature type="domain" description="Nephrocystin 3-like N-terminal" evidence="2">
    <location>
        <begin position="339"/>
        <end position="515"/>
    </location>
</feature>
<gene>
    <name evidence="3" type="ORF">K469DRAFT_691138</name>
</gene>
<dbReference type="AlphaFoldDB" id="A0A6A6ES76"/>
<dbReference type="PANTHER" id="PTHR10039">
    <property type="entry name" value="AMELOGENIN"/>
    <property type="match status" value="1"/>
</dbReference>
<evidence type="ECO:0000313" key="3">
    <source>
        <dbReference type="EMBL" id="KAF2193588.1"/>
    </source>
</evidence>
<dbReference type="EMBL" id="ML994613">
    <property type="protein sequence ID" value="KAF2193588.1"/>
    <property type="molecule type" value="Genomic_DNA"/>
</dbReference>
<protein>
    <recommendedName>
        <fullName evidence="2">Nephrocystin 3-like N-terminal domain-containing protein</fullName>
    </recommendedName>
</protein>
<organism evidence="3 4">
    <name type="scientific">Zopfia rhizophila CBS 207.26</name>
    <dbReference type="NCBI Taxonomy" id="1314779"/>
    <lineage>
        <taxon>Eukaryota</taxon>
        <taxon>Fungi</taxon>
        <taxon>Dikarya</taxon>
        <taxon>Ascomycota</taxon>
        <taxon>Pezizomycotina</taxon>
        <taxon>Dothideomycetes</taxon>
        <taxon>Dothideomycetes incertae sedis</taxon>
        <taxon>Zopfiaceae</taxon>
        <taxon>Zopfia</taxon>
    </lineage>
</organism>
<evidence type="ECO:0000256" key="1">
    <source>
        <dbReference type="ARBA" id="ARBA00022737"/>
    </source>
</evidence>
<evidence type="ECO:0000313" key="4">
    <source>
        <dbReference type="Proteomes" id="UP000800200"/>
    </source>
</evidence>
<sequence>MVRPVTNDDIGLKVLREAPAEAAQAIDIVAIHGIGAYPDDTWCKNVGTAGSPRWVNWLSEEDMLPAVAPNARIMRYGYQSQWFGEGAMRQTASTLAQRLLLALQRKRKLGVPISPADLYSALLRWPGRAEDEWPGIFDSTTGLLFFGTPFRGAEGMSQMEMLEAARREYHEDEVQTDVLKILEPGNEFLQEVVDQFWKTRRQANKAEVACFYELKLSNVGKIVGKQDRTRFVVSESSGCLDLSDGTSKFSLSRTHFDMNKFGKPTEEDFETVRDVVEKMIGVSRGLVLARPQSKDCIKAVPSSLLNASAPLSERNIDCLRSLSFPEQEQRYKRIETAKNTCQWLLEDPEYRAWVNKSRGLLWIKGNPGAGKSVLMKFAVTKMRRRQSGELVLSFFIHGQGTNLQKTSLGIYRALLNSMLKYFPKYLSQLTRMFEDQEERLGAYTAKRWEWIDKELQDFLSDVLTTGSKDQPVVIFIDALDECGEEVAKSLLTYFKCLMEDVESEESQVKICVSSRHYPILGVDTTPTIAVEKRNRKDIRSVVRKRLKEIGPEWKRNQIQEAILSKAQGGFQWAVLVTALVIDGNATGKRVERLHEMITSMPQALDNLYANILSEFTEAKEDQMVKLFQWVLFAERPLSMQELREALSTDKDMTVTTVSEVRRHESWTETLFQFERHVKHISRGLVEFQTRDVYEQYEPGGEESDREAQFIHQSVADYLREIFFKNVKSHRHIARSCVGAGHFEISRSCLRYLALKEVLEAIELPRGTLSARFPLVPYATRFVFEHVRKVEQQGIPQPDLLMLFQWDVRSESLGKVARLWTVVDPHRVHTPIGWPFIGTTTLHVLIALGSKSALDTFLLETDVNVRSVTEI</sequence>
<accession>A0A6A6ES76</accession>
<dbReference type="InterPro" id="IPR056884">
    <property type="entry name" value="NPHP3-like_N"/>
</dbReference>
<dbReference type="OrthoDB" id="1577640at2759"/>